<dbReference type="InterPro" id="IPR009003">
    <property type="entry name" value="Peptidase_S1_PA"/>
</dbReference>
<keyword evidence="6" id="KW-1185">Reference proteome</keyword>
<evidence type="ECO:0000313" key="5">
    <source>
        <dbReference type="EMBL" id="NIJ06686.1"/>
    </source>
</evidence>
<dbReference type="PROSITE" id="PS50240">
    <property type="entry name" value="TRYPSIN_DOM"/>
    <property type="match status" value="1"/>
</dbReference>
<dbReference type="Pfam" id="PF00089">
    <property type="entry name" value="Trypsin"/>
    <property type="match status" value="1"/>
</dbReference>
<evidence type="ECO:0000256" key="2">
    <source>
        <dbReference type="SAM" id="MobiDB-lite"/>
    </source>
</evidence>
<dbReference type="PROSITE" id="PS00135">
    <property type="entry name" value="TRYPSIN_SER"/>
    <property type="match status" value="1"/>
</dbReference>
<dbReference type="SUPFAM" id="SSF50494">
    <property type="entry name" value="Trypsin-like serine proteases"/>
    <property type="match status" value="1"/>
</dbReference>
<feature type="region of interest" description="Disordered" evidence="2">
    <location>
        <begin position="19"/>
        <end position="38"/>
    </location>
</feature>
<keyword evidence="3" id="KW-0732">Signal</keyword>
<dbReference type="InterPro" id="IPR033116">
    <property type="entry name" value="TRYPSIN_SER"/>
</dbReference>
<reference evidence="5 6" key="1">
    <citation type="submission" date="2020-03" db="EMBL/GenBank/DDBJ databases">
        <title>Genomic Encyclopedia of Type Strains, Phase III (KMG-III): the genomes of soil and plant-associated and newly described type strains.</title>
        <authorList>
            <person name="Whitman W."/>
        </authorList>
    </citation>
    <scope>NUCLEOTIDE SEQUENCE [LARGE SCALE GENOMIC DNA]</scope>
    <source>
        <strain evidence="5 6">CECT 8804</strain>
    </source>
</reference>
<proteinExistence type="predicted"/>
<dbReference type="InterPro" id="IPR043504">
    <property type="entry name" value="Peptidase_S1_PA_chymotrypsin"/>
</dbReference>
<dbReference type="Gene3D" id="2.40.10.10">
    <property type="entry name" value="Trypsin-like serine proteases"/>
    <property type="match status" value="1"/>
</dbReference>
<name>A0ABX0TST9_9SPHN</name>
<dbReference type="Proteomes" id="UP000727456">
    <property type="component" value="Unassembled WGS sequence"/>
</dbReference>
<dbReference type="PRINTS" id="PR00722">
    <property type="entry name" value="CHYMOTRYPSIN"/>
</dbReference>
<keyword evidence="1" id="KW-1015">Disulfide bond</keyword>
<dbReference type="PANTHER" id="PTHR24256">
    <property type="entry name" value="TRYPTASE-RELATED"/>
    <property type="match status" value="1"/>
</dbReference>
<accession>A0ABX0TST9</accession>
<evidence type="ECO:0000313" key="6">
    <source>
        <dbReference type="Proteomes" id="UP000727456"/>
    </source>
</evidence>
<evidence type="ECO:0000259" key="4">
    <source>
        <dbReference type="PROSITE" id="PS50240"/>
    </source>
</evidence>
<dbReference type="InterPro" id="IPR001254">
    <property type="entry name" value="Trypsin_dom"/>
</dbReference>
<gene>
    <name evidence="5" type="ORF">FHS31_000268</name>
</gene>
<organism evidence="5 6">
    <name type="scientific">Sphingomonas vulcanisoli</name>
    <dbReference type="NCBI Taxonomy" id="1658060"/>
    <lineage>
        <taxon>Bacteria</taxon>
        <taxon>Pseudomonadati</taxon>
        <taxon>Pseudomonadota</taxon>
        <taxon>Alphaproteobacteria</taxon>
        <taxon>Sphingomonadales</taxon>
        <taxon>Sphingomonadaceae</taxon>
        <taxon>Sphingomonas</taxon>
    </lineage>
</organism>
<feature type="signal peptide" evidence="3">
    <location>
        <begin position="1"/>
        <end position="19"/>
    </location>
</feature>
<dbReference type="InterPro" id="IPR051487">
    <property type="entry name" value="Ser/Thr_Proteases_Immune/Dev"/>
</dbReference>
<dbReference type="InterPro" id="IPR001314">
    <property type="entry name" value="Peptidase_S1A"/>
</dbReference>
<evidence type="ECO:0000256" key="3">
    <source>
        <dbReference type="SAM" id="SignalP"/>
    </source>
</evidence>
<dbReference type="EMBL" id="JAAOZC010000001">
    <property type="protein sequence ID" value="NIJ06686.1"/>
    <property type="molecule type" value="Genomic_DNA"/>
</dbReference>
<dbReference type="CDD" id="cd00190">
    <property type="entry name" value="Tryp_SPc"/>
    <property type="match status" value="1"/>
</dbReference>
<feature type="chain" id="PRO_5045106599" evidence="3">
    <location>
        <begin position="20"/>
        <end position="318"/>
    </location>
</feature>
<evidence type="ECO:0000256" key="1">
    <source>
        <dbReference type="ARBA" id="ARBA00023157"/>
    </source>
</evidence>
<dbReference type="RefSeq" id="WP_167071281.1">
    <property type="nucleotide sequence ID" value="NZ_JAAOZC010000001.1"/>
</dbReference>
<feature type="domain" description="Peptidase S1" evidence="4">
    <location>
        <begin position="35"/>
        <end position="312"/>
    </location>
</feature>
<protein>
    <submittedName>
        <fullName evidence="5">Secreted trypsin-like serine protease</fullName>
    </submittedName>
</protein>
<dbReference type="SMART" id="SM00020">
    <property type="entry name" value="Tryp_SPc"/>
    <property type="match status" value="1"/>
</dbReference>
<comment type="caution">
    <text evidence="5">The sequence shown here is derived from an EMBL/GenBank/DDBJ whole genome shotgun (WGS) entry which is preliminary data.</text>
</comment>
<sequence length="318" mass="34385">MRHLRLLCCAALSLSAARADPPAPSQQAEDGNGRIVGGHTAEPGTVPWQVEMFNVYDKWTPEQLAGHPLWSRQHQCGGALIAPDIVVTGAHCIEDESPEDMKGFRILTSTQTLQGRSVSGGVGRVFLIKDYVRHPDYKGQKDHWRNDIALLQIVPDPEARQAANPGPMKRIEILPENSPKPLKVGDQVAATGWGSIAARPEGKAQSSQFVFIPDLQIAETLHIVAPLACLTDAKGMGVDICAVGDVVNGTQTATCQGDSGGPLVRQRDYGPKPKEFQLIGLVSWAKGCGLPGHPTYFTYVPAFQGWINEQIAKFRAKS</sequence>